<dbReference type="PANTHER" id="PTHR24291:SF50">
    <property type="entry name" value="BIFUNCTIONAL ALBAFLAVENONE MONOOXYGENASE_TERPENE SYNTHASE"/>
    <property type="match status" value="1"/>
</dbReference>
<organism evidence="8 9">
    <name type="scientific">Lipomyces starkeyi NRRL Y-11557</name>
    <dbReference type="NCBI Taxonomy" id="675824"/>
    <lineage>
        <taxon>Eukaryota</taxon>
        <taxon>Fungi</taxon>
        <taxon>Dikarya</taxon>
        <taxon>Ascomycota</taxon>
        <taxon>Saccharomycotina</taxon>
        <taxon>Lipomycetes</taxon>
        <taxon>Lipomycetales</taxon>
        <taxon>Lipomycetaceae</taxon>
        <taxon>Lipomyces</taxon>
    </lineage>
</organism>
<keyword evidence="4" id="KW-0560">Oxidoreductase</keyword>
<dbReference type="GO" id="GO:0016705">
    <property type="term" value="F:oxidoreductase activity, acting on paired donors, with incorporation or reduction of molecular oxygen"/>
    <property type="evidence" value="ECO:0007669"/>
    <property type="project" value="InterPro"/>
</dbReference>
<evidence type="ECO:0000313" key="9">
    <source>
        <dbReference type="Proteomes" id="UP000094385"/>
    </source>
</evidence>
<dbReference type="InterPro" id="IPR001128">
    <property type="entry name" value="Cyt_P450"/>
</dbReference>
<evidence type="ECO:0000256" key="5">
    <source>
        <dbReference type="ARBA" id="ARBA00023004"/>
    </source>
</evidence>
<proteinExistence type="inferred from homology"/>
<dbReference type="OrthoDB" id="1470350at2759"/>
<dbReference type="EMBL" id="KV454301">
    <property type="protein sequence ID" value="ODQ70063.1"/>
    <property type="molecule type" value="Genomic_DNA"/>
</dbReference>
<keyword evidence="9" id="KW-1185">Reference proteome</keyword>
<evidence type="ECO:0000313" key="8">
    <source>
        <dbReference type="EMBL" id="ODQ70063.1"/>
    </source>
</evidence>
<comment type="cofactor">
    <cofactor evidence="7">
        <name>heme</name>
        <dbReference type="ChEBI" id="CHEBI:30413"/>
    </cofactor>
</comment>
<evidence type="ECO:0000256" key="6">
    <source>
        <dbReference type="ARBA" id="ARBA00023033"/>
    </source>
</evidence>
<keyword evidence="6" id="KW-0503">Monooxygenase</keyword>
<evidence type="ECO:0000256" key="3">
    <source>
        <dbReference type="ARBA" id="ARBA00022723"/>
    </source>
</evidence>
<dbReference type="GO" id="GO:0020037">
    <property type="term" value="F:heme binding"/>
    <property type="evidence" value="ECO:0007669"/>
    <property type="project" value="InterPro"/>
</dbReference>
<dbReference type="AlphaFoldDB" id="A0A1E3PX96"/>
<dbReference type="PRINTS" id="PR00385">
    <property type="entry name" value="P450"/>
</dbReference>
<sequence length="411" mass="46566">MVLQTCVYDFPRPNLSMAYKIVIGNGLVFAEGEEHKLQRKLLTPAFSYAHVKKFVPVFMSKTKKVMNQFDKIVETGPTVFKVFPYFSRLTLDAIGEASFGVDLNSIEEKNSELVRAYDKISNAGEKFFPFYMFAFLPGWKYIPTAYNKEVHHARKIFSETCKNVLKEKKDKVNSTGIVRGKDGIYNGPNRDILSILLGNSDWSAEEVENQMMTFLFAGHETTAGAIAWALLTLAKHVDVQKKMRDEVRAAIPGGVEDIKTAEQIESLKYVNNVTRELLRCNPPVISTLRQASRDVIIDGETIYKGTNVNVSLKALNYSKKLWGADAHEFNPDRWDGRQADNAYAYMTFLQGTRSCIGKRFAEIEFKCILASFVARYVFEESVDNQPINRQFIVTVRPTDGLPLKVSKISGW</sequence>
<dbReference type="InterPro" id="IPR036396">
    <property type="entry name" value="Cyt_P450_sf"/>
</dbReference>
<feature type="binding site" description="axial binding residue" evidence="7">
    <location>
        <position position="355"/>
    </location>
    <ligand>
        <name>heme</name>
        <dbReference type="ChEBI" id="CHEBI:30413"/>
    </ligand>
    <ligandPart>
        <name>Fe</name>
        <dbReference type="ChEBI" id="CHEBI:18248"/>
    </ligandPart>
</feature>
<dbReference type="PRINTS" id="PR00463">
    <property type="entry name" value="EP450I"/>
</dbReference>
<evidence type="ECO:0000256" key="2">
    <source>
        <dbReference type="ARBA" id="ARBA00022617"/>
    </source>
</evidence>
<dbReference type="InterPro" id="IPR050196">
    <property type="entry name" value="Cytochrome_P450_Monoox"/>
</dbReference>
<accession>A0A1E3PX96</accession>
<dbReference type="SUPFAM" id="SSF48264">
    <property type="entry name" value="Cytochrome P450"/>
    <property type="match status" value="1"/>
</dbReference>
<dbReference type="PANTHER" id="PTHR24291">
    <property type="entry name" value="CYTOCHROME P450 FAMILY 4"/>
    <property type="match status" value="1"/>
</dbReference>
<dbReference type="InterPro" id="IPR002401">
    <property type="entry name" value="Cyt_P450_E_grp-I"/>
</dbReference>
<dbReference type="GO" id="GO:0005506">
    <property type="term" value="F:iron ion binding"/>
    <property type="evidence" value="ECO:0007669"/>
    <property type="project" value="InterPro"/>
</dbReference>
<protein>
    <recommendedName>
        <fullName evidence="10">Cytochrome P450</fullName>
    </recommendedName>
</protein>
<dbReference type="STRING" id="675824.A0A1E3PX96"/>
<dbReference type="Proteomes" id="UP000094385">
    <property type="component" value="Unassembled WGS sequence"/>
</dbReference>
<comment type="similarity">
    <text evidence="1">Belongs to the cytochrome P450 family.</text>
</comment>
<keyword evidence="5 7" id="KW-0408">Iron</keyword>
<name>A0A1E3PX96_LIPST</name>
<dbReference type="Pfam" id="PF00067">
    <property type="entry name" value="p450"/>
    <property type="match status" value="1"/>
</dbReference>
<keyword evidence="3 7" id="KW-0479">Metal-binding</keyword>
<dbReference type="GO" id="GO:0004497">
    <property type="term" value="F:monooxygenase activity"/>
    <property type="evidence" value="ECO:0007669"/>
    <property type="project" value="UniProtKB-KW"/>
</dbReference>
<evidence type="ECO:0000256" key="4">
    <source>
        <dbReference type="ARBA" id="ARBA00023002"/>
    </source>
</evidence>
<reference evidence="8 9" key="1">
    <citation type="journal article" date="2016" name="Proc. Natl. Acad. Sci. U.S.A.">
        <title>Comparative genomics of biotechnologically important yeasts.</title>
        <authorList>
            <person name="Riley R."/>
            <person name="Haridas S."/>
            <person name="Wolfe K.H."/>
            <person name="Lopes M.R."/>
            <person name="Hittinger C.T."/>
            <person name="Goeker M."/>
            <person name="Salamov A.A."/>
            <person name="Wisecaver J.H."/>
            <person name="Long T.M."/>
            <person name="Calvey C.H."/>
            <person name="Aerts A.L."/>
            <person name="Barry K.W."/>
            <person name="Choi C."/>
            <person name="Clum A."/>
            <person name="Coughlan A.Y."/>
            <person name="Deshpande S."/>
            <person name="Douglass A.P."/>
            <person name="Hanson S.J."/>
            <person name="Klenk H.-P."/>
            <person name="LaButti K.M."/>
            <person name="Lapidus A."/>
            <person name="Lindquist E.A."/>
            <person name="Lipzen A.M."/>
            <person name="Meier-Kolthoff J.P."/>
            <person name="Ohm R.A."/>
            <person name="Otillar R.P."/>
            <person name="Pangilinan J.L."/>
            <person name="Peng Y."/>
            <person name="Rokas A."/>
            <person name="Rosa C.A."/>
            <person name="Scheuner C."/>
            <person name="Sibirny A.A."/>
            <person name="Slot J.C."/>
            <person name="Stielow J.B."/>
            <person name="Sun H."/>
            <person name="Kurtzman C.P."/>
            <person name="Blackwell M."/>
            <person name="Grigoriev I.V."/>
            <person name="Jeffries T.W."/>
        </authorList>
    </citation>
    <scope>NUCLEOTIDE SEQUENCE [LARGE SCALE GENOMIC DNA]</scope>
    <source>
        <strain evidence="8 9">NRRL Y-11557</strain>
    </source>
</reference>
<dbReference type="Gene3D" id="1.10.630.10">
    <property type="entry name" value="Cytochrome P450"/>
    <property type="match status" value="1"/>
</dbReference>
<gene>
    <name evidence="8" type="ORF">LIPSTDRAFT_57923</name>
</gene>
<evidence type="ECO:0008006" key="10">
    <source>
        <dbReference type="Google" id="ProtNLM"/>
    </source>
</evidence>
<dbReference type="CDD" id="cd11069">
    <property type="entry name" value="CYP_FUM15-like"/>
    <property type="match status" value="1"/>
</dbReference>
<keyword evidence="2 7" id="KW-0349">Heme</keyword>
<evidence type="ECO:0000256" key="7">
    <source>
        <dbReference type="PIRSR" id="PIRSR602401-1"/>
    </source>
</evidence>
<evidence type="ECO:0000256" key="1">
    <source>
        <dbReference type="ARBA" id="ARBA00010617"/>
    </source>
</evidence>